<dbReference type="Pfam" id="PF00676">
    <property type="entry name" value="E1_dh"/>
    <property type="match status" value="1"/>
</dbReference>
<dbReference type="GO" id="GO:0005829">
    <property type="term" value="C:cytosol"/>
    <property type="evidence" value="ECO:0007669"/>
    <property type="project" value="TreeGrafter"/>
</dbReference>
<dbReference type="GO" id="GO:0030976">
    <property type="term" value="F:thiamine pyrophosphate binding"/>
    <property type="evidence" value="ECO:0007669"/>
    <property type="project" value="InterPro"/>
</dbReference>
<dbReference type="PANTHER" id="PTHR23152">
    <property type="entry name" value="2-OXOGLUTARATE DEHYDROGENASE"/>
    <property type="match status" value="1"/>
</dbReference>
<dbReference type="InterPro" id="IPR029061">
    <property type="entry name" value="THDP-binding"/>
</dbReference>
<comment type="function">
    <text evidence="2">E1 component of the 2-oxoglutarate dehydrogenase (OGDH) complex which catalyzes the decarboxylation of 2-oxoglutarate, the first step in the conversion of 2-oxoglutarate to succinyl-CoA and CO(2).</text>
</comment>
<evidence type="ECO:0000256" key="5">
    <source>
        <dbReference type="ARBA" id="ARBA00023002"/>
    </source>
</evidence>
<dbReference type="Pfam" id="PF16870">
    <property type="entry name" value="OxoGdeHyase_C"/>
    <property type="match status" value="1"/>
</dbReference>
<evidence type="ECO:0000256" key="4">
    <source>
        <dbReference type="ARBA" id="ARBA00012280"/>
    </source>
</evidence>
<gene>
    <name evidence="8" type="primary">sucA</name>
    <name evidence="8" type="ORF">ACHINZ_0960</name>
</gene>
<keyword evidence="6" id="KW-0786">Thiamine pyrophosphate</keyword>
<evidence type="ECO:0000313" key="8">
    <source>
        <dbReference type="EMBL" id="BET44426.1"/>
    </source>
</evidence>
<accession>A0AAT9G3Y2</accession>
<dbReference type="PANTHER" id="PTHR23152:SF4">
    <property type="entry name" value="2-OXOADIPATE DEHYDROGENASE COMPLEX COMPONENT E1"/>
    <property type="match status" value="1"/>
</dbReference>
<dbReference type="InterPro" id="IPR005475">
    <property type="entry name" value="Transketolase-like_Pyr-bd"/>
</dbReference>
<sequence length="939" mass="108533">MFNNNIQYWLNFSFLSSDNRYYLEQLYKKYLNDSNSVDIRWKNIFDNISSITSLKSEKSDIFYSKLENNKITSFATNSNLLLNSKEIKIFQFLTAFRSYGHLEAKLDPLELWKRSNIDQLNPKFYGLSKYDFNKQIYFDLFTIDNKKNMTFSELYNVLKRIYSSSIGIEYMHLTNLREKQWIQEQIENNVDINKFFNKEEKINFLIEILAAENLEHNLNTKFPGAKRFSLEGGDVLITMLRDLIRNVGKYNIDEIVCGMAHRGRLNVLINVLGKMPNHVYDEFYGANINVLNSGDVKYHQGYSSNYKTKDGLIHLSLLFNPSHLEIINAVLTGSVRARIDLKSNIFNNNISSGVLPITIHGDASVTGQGVIQEILNMSAVRGYKVNGTIRIIINNQIGFTTSNIYDARSTKYCTDIMKMIEAPIFHVNADDVESVMFVTRLALNFRNLFKRDVVIDLVCYRRHGHNEADEPSVTQPIMYNVIKHHPSISKIYSNKLINDNIINQSELFQLINKYNEKLDSGICMVDEHIPYNRKNSIWEPFLYHNSTQKVIIKKVSQSHLEYLSNIIFSIPKHILMHSRVKKIYEDRLKMIFKTKLLDWGTTEILTYATLLDDGISIRLSGEDVGRGTFFHRHAVIHNQLDGTTYIPLNNINDKQGQFNIWDSVLSEESVLGFEYGYAITNPKMLVIWEAQFGDFANGAQIVIDQFISSGEQKWGRMCGLVMLLPHGYEGQGPEHSSARLERFLQLCSENNMFVCVPSLPAQLYHILRLQILSNIRKPLIVMSPKSLLRHPLAISHLNDLSDGMFYPVINEIDKIDIKKVHSIIFCAGKIFYDLLEERRNNKQTDIAIIRIEQLYPFPSKEICSVLKNYALVRTFIWCQEEPMNQGAWYFVEHNMKNIIPINSIFTYVGRTSSASPAVGYASVHNEQQKKIIKYALKIN</sequence>
<dbReference type="Pfam" id="PF02779">
    <property type="entry name" value="Transket_pyr"/>
    <property type="match status" value="1"/>
</dbReference>
<comment type="similarity">
    <text evidence="3">Belongs to the alpha-ketoglutarate dehydrogenase family.</text>
</comment>
<dbReference type="SMART" id="SM00861">
    <property type="entry name" value="Transket_pyr"/>
    <property type="match status" value="1"/>
</dbReference>
<evidence type="ECO:0000256" key="1">
    <source>
        <dbReference type="ARBA" id="ARBA00001964"/>
    </source>
</evidence>
<evidence type="ECO:0000256" key="6">
    <source>
        <dbReference type="ARBA" id="ARBA00023052"/>
    </source>
</evidence>
<organism evidence="8">
    <name type="scientific">Candidatus Aschnera chinzeii</name>
    <dbReference type="NCBI Taxonomy" id="1485666"/>
    <lineage>
        <taxon>Bacteria</taxon>
        <taxon>Pseudomonadati</taxon>
        <taxon>Pseudomonadota</taxon>
        <taxon>Gammaproteobacteria</taxon>
        <taxon>Enterobacterales</taxon>
        <taxon>Enterobacteriaceae</taxon>
        <taxon>Candidatus Aschnera</taxon>
    </lineage>
</organism>
<reference evidence="8" key="2">
    <citation type="submission" date="2023-10" db="EMBL/GenBank/DDBJ databases">
        <authorList>
            <person name="Koga R."/>
            <person name="Fukatsu T."/>
        </authorList>
    </citation>
    <scope>NUCLEOTIDE SEQUENCE</scope>
    <source>
        <strain evidence="8">Kw-01</strain>
    </source>
</reference>
<name>A0AAT9G3Y2_9ENTR</name>
<feature type="domain" description="Transketolase-like pyrimidine-binding" evidence="7">
    <location>
        <begin position="597"/>
        <end position="790"/>
    </location>
</feature>
<dbReference type="AlphaFoldDB" id="A0AAT9G3Y2"/>
<proteinExistence type="inferred from homology"/>
<evidence type="ECO:0000259" key="7">
    <source>
        <dbReference type="SMART" id="SM00861"/>
    </source>
</evidence>
<dbReference type="PIRSF" id="PIRSF000157">
    <property type="entry name" value="Oxoglu_dh_E1"/>
    <property type="match status" value="1"/>
</dbReference>
<reference evidence="8" key="1">
    <citation type="journal article" date="2023" name="Front. Microbiol.">
        <title>Genome analysis of Candidatus Aschnera chinzeii, the bacterial endosymbiont of the blood-sucking bat fly Penicillidia jenynsii (Insecta: Diptera: Nycteribiidae).</title>
        <authorList>
            <person name="Koga R."/>
            <person name="Moriyama M."/>
            <person name="Nozaki T."/>
            <person name="Fukatsu T."/>
        </authorList>
    </citation>
    <scope>NUCLEOTIDE SEQUENCE</scope>
    <source>
        <strain evidence="8">Kw-01</strain>
    </source>
</reference>
<dbReference type="Gene3D" id="3.40.50.12470">
    <property type="match status" value="1"/>
</dbReference>
<dbReference type="InterPro" id="IPR011603">
    <property type="entry name" value="2oxoglutarate_DH_E1"/>
</dbReference>
<evidence type="ECO:0000256" key="2">
    <source>
        <dbReference type="ARBA" id="ARBA00003906"/>
    </source>
</evidence>
<dbReference type="NCBIfam" id="NF006914">
    <property type="entry name" value="PRK09404.1"/>
    <property type="match status" value="1"/>
</dbReference>
<comment type="cofactor">
    <cofactor evidence="1">
        <name>thiamine diphosphate</name>
        <dbReference type="ChEBI" id="CHEBI:58937"/>
    </cofactor>
</comment>
<dbReference type="InterPro" id="IPR001017">
    <property type="entry name" value="DH_E1"/>
</dbReference>
<dbReference type="NCBIfam" id="TIGR00239">
    <property type="entry name" value="2oxo_dh_E1"/>
    <property type="match status" value="1"/>
</dbReference>
<dbReference type="InterPro" id="IPR032106">
    <property type="entry name" value="2-oxogl_dehyd_N"/>
</dbReference>
<dbReference type="InterPro" id="IPR042179">
    <property type="entry name" value="KGD_C_sf"/>
</dbReference>
<dbReference type="EC" id="1.2.4.2" evidence="4"/>
<dbReference type="EMBL" id="AP028961">
    <property type="protein sequence ID" value="BET44426.1"/>
    <property type="molecule type" value="Genomic_DNA"/>
</dbReference>
<dbReference type="GO" id="GO:0006099">
    <property type="term" value="P:tricarboxylic acid cycle"/>
    <property type="evidence" value="ECO:0007669"/>
    <property type="project" value="TreeGrafter"/>
</dbReference>
<protein>
    <recommendedName>
        <fullName evidence="4">oxoglutarate dehydrogenase (succinyl-transferring)</fullName>
        <ecNumber evidence="4">1.2.4.2</ecNumber>
    </recommendedName>
</protein>
<dbReference type="Gene3D" id="3.40.50.970">
    <property type="match status" value="1"/>
</dbReference>
<dbReference type="Gene3D" id="1.10.287.1150">
    <property type="entry name" value="TPP helical domain"/>
    <property type="match status" value="1"/>
</dbReference>
<evidence type="ECO:0000256" key="3">
    <source>
        <dbReference type="ARBA" id="ARBA00006936"/>
    </source>
</evidence>
<dbReference type="GO" id="GO:0004591">
    <property type="term" value="F:oxoglutarate dehydrogenase (succinyl-transferring) activity"/>
    <property type="evidence" value="ECO:0007669"/>
    <property type="project" value="UniProtKB-EC"/>
</dbReference>
<dbReference type="Pfam" id="PF16078">
    <property type="entry name" value="2-oxogl_dehyd_N"/>
    <property type="match status" value="1"/>
</dbReference>
<dbReference type="InterPro" id="IPR031717">
    <property type="entry name" value="ODO-1/KGD_C"/>
</dbReference>
<dbReference type="NCBIfam" id="NF008907">
    <property type="entry name" value="PRK12270.1"/>
    <property type="match status" value="1"/>
</dbReference>
<dbReference type="CDD" id="cd02016">
    <property type="entry name" value="TPP_E1_OGDC_like"/>
    <property type="match status" value="1"/>
</dbReference>
<dbReference type="GO" id="GO:0045252">
    <property type="term" value="C:oxoglutarate dehydrogenase complex"/>
    <property type="evidence" value="ECO:0007669"/>
    <property type="project" value="TreeGrafter"/>
</dbReference>
<keyword evidence="5" id="KW-0560">Oxidoreductase</keyword>
<dbReference type="Gene3D" id="3.40.50.11610">
    <property type="entry name" value="Multifunctional 2-oxoglutarate metabolism enzyme, C-terminal domain"/>
    <property type="match status" value="1"/>
</dbReference>
<dbReference type="SUPFAM" id="SSF52518">
    <property type="entry name" value="Thiamin diphosphate-binding fold (THDP-binding)"/>
    <property type="match status" value="2"/>
</dbReference>